<organism evidence="1 2">
    <name type="scientific">Thelephora ganbajun</name>
    <name type="common">Ganba fungus</name>
    <dbReference type="NCBI Taxonomy" id="370292"/>
    <lineage>
        <taxon>Eukaryota</taxon>
        <taxon>Fungi</taxon>
        <taxon>Dikarya</taxon>
        <taxon>Basidiomycota</taxon>
        <taxon>Agaricomycotina</taxon>
        <taxon>Agaricomycetes</taxon>
        <taxon>Thelephorales</taxon>
        <taxon>Thelephoraceae</taxon>
        <taxon>Thelephora</taxon>
    </lineage>
</organism>
<reference evidence="1" key="1">
    <citation type="submission" date="2019-10" db="EMBL/GenBank/DDBJ databases">
        <authorList>
            <consortium name="DOE Joint Genome Institute"/>
            <person name="Kuo A."/>
            <person name="Miyauchi S."/>
            <person name="Kiss E."/>
            <person name="Drula E."/>
            <person name="Kohler A."/>
            <person name="Sanchez-Garcia M."/>
            <person name="Andreopoulos B."/>
            <person name="Barry K.W."/>
            <person name="Bonito G."/>
            <person name="Buee M."/>
            <person name="Carver A."/>
            <person name="Chen C."/>
            <person name="Cichocki N."/>
            <person name="Clum A."/>
            <person name="Culley D."/>
            <person name="Crous P.W."/>
            <person name="Fauchery L."/>
            <person name="Girlanda M."/>
            <person name="Hayes R."/>
            <person name="Keri Z."/>
            <person name="Labutti K."/>
            <person name="Lipzen A."/>
            <person name="Lombard V."/>
            <person name="Magnuson J."/>
            <person name="Maillard F."/>
            <person name="Morin E."/>
            <person name="Murat C."/>
            <person name="Nolan M."/>
            <person name="Ohm R."/>
            <person name="Pangilinan J."/>
            <person name="Pereira M."/>
            <person name="Perotto S."/>
            <person name="Peter M."/>
            <person name="Riley R."/>
            <person name="Sitrit Y."/>
            <person name="Stielow B."/>
            <person name="Szollosi G."/>
            <person name="Zifcakova L."/>
            <person name="Stursova M."/>
            <person name="Spatafora J.W."/>
            <person name="Tedersoo L."/>
            <person name="Vaario L.-M."/>
            <person name="Yamada A."/>
            <person name="Yan M."/>
            <person name="Wang P."/>
            <person name="Xu J."/>
            <person name="Bruns T."/>
            <person name="Baldrian P."/>
            <person name="Vilgalys R."/>
            <person name="Henrissat B."/>
            <person name="Grigoriev I.V."/>
            <person name="Hibbett D."/>
            <person name="Nagy L.G."/>
            <person name="Martin F.M."/>
        </authorList>
    </citation>
    <scope>NUCLEOTIDE SEQUENCE</scope>
    <source>
        <strain evidence="1">P2</strain>
    </source>
</reference>
<gene>
    <name evidence="1" type="ORF">BDM02DRAFT_3176412</name>
</gene>
<proteinExistence type="predicted"/>
<protein>
    <submittedName>
        <fullName evidence="1">Kinase-like protein</fullName>
    </submittedName>
</protein>
<evidence type="ECO:0000313" key="1">
    <source>
        <dbReference type="EMBL" id="KAF9642913.1"/>
    </source>
</evidence>
<dbReference type="Proteomes" id="UP000886501">
    <property type="component" value="Unassembled WGS sequence"/>
</dbReference>
<dbReference type="EMBL" id="MU118322">
    <property type="protein sequence ID" value="KAF9642913.1"/>
    <property type="molecule type" value="Genomic_DNA"/>
</dbReference>
<evidence type="ECO:0000313" key="2">
    <source>
        <dbReference type="Proteomes" id="UP000886501"/>
    </source>
</evidence>
<name>A0ACB6Z022_THEGA</name>
<comment type="caution">
    <text evidence="1">The sequence shown here is derived from an EMBL/GenBank/DDBJ whole genome shotgun (WGS) entry which is preliminary data.</text>
</comment>
<reference evidence="1" key="2">
    <citation type="journal article" date="2020" name="Nat. Commun.">
        <title>Large-scale genome sequencing of mycorrhizal fungi provides insights into the early evolution of symbiotic traits.</title>
        <authorList>
            <person name="Miyauchi S."/>
            <person name="Kiss E."/>
            <person name="Kuo A."/>
            <person name="Drula E."/>
            <person name="Kohler A."/>
            <person name="Sanchez-Garcia M."/>
            <person name="Morin E."/>
            <person name="Andreopoulos B."/>
            <person name="Barry K.W."/>
            <person name="Bonito G."/>
            <person name="Buee M."/>
            <person name="Carver A."/>
            <person name="Chen C."/>
            <person name="Cichocki N."/>
            <person name="Clum A."/>
            <person name="Culley D."/>
            <person name="Crous P.W."/>
            <person name="Fauchery L."/>
            <person name="Girlanda M."/>
            <person name="Hayes R.D."/>
            <person name="Keri Z."/>
            <person name="LaButti K."/>
            <person name="Lipzen A."/>
            <person name="Lombard V."/>
            <person name="Magnuson J."/>
            <person name="Maillard F."/>
            <person name="Murat C."/>
            <person name="Nolan M."/>
            <person name="Ohm R.A."/>
            <person name="Pangilinan J."/>
            <person name="Pereira M.F."/>
            <person name="Perotto S."/>
            <person name="Peter M."/>
            <person name="Pfister S."/>
            <person name="Riley R."/>
            <person name="Sitrit Y."/>
            <person name="Stielow J.B."/>
            <person name="Szollosi G."/>
            <person name="Zifcakova L."/>
            <person name="Stursova M."/>
            <person name="Spatafora J.W."/>
            <person name="Tedersoo L."/>
            <person name="Vaario L.M."/>
            <person name="Yamada A."/>
            <person name="Yan M."/>
            <person name="Wang P."/>
            <person name="Xu J."/>
            <person name="Bruns T."/>
            <person name="Baldrian P."/>
            <person name="Vilgalys R."/>
            <person name="Dunand C."/>
            <person name="Henrissat B."/>
            <person name="Grigoriev I.V."/>
            <person name="Hibbett D."/>
            <person name="Nagy L.G."/>
            <person name="Martin F.M."/>
        </authorList>
    </citation>
    <scope>NUCLEOTIDE SEQUENCE</scope>
    <source>
        <strain evidence="1">P2</strain>
    </source>
</reference>
<keyword evidence="2" id="KW-1185">Reference proteome</keyword>
<accession>A0ACB6Z022</accession>
<sequence length="746" mass="83245">MASSSSPAIQRLHRLDTSSPDFHDQLCNVLYGEEYTQCAANLQGDDLVWLVDYLDKTLNRLDPSGAASRKCLRELRNICGTNAILPTSYTLSADLLGVGTDPFAWGGFGDVYHGTLNGSRVCVKRVRVYTKYGPQKAAKTFCQEAVMWKRLTHPNIVPLLGITITPFQLISDWMSGGDLSEYIKNNSDADRIGLLSDVAKGLRYLHSCNVIHGDLKGPNILVDDSGHARVADFGFAMVTRNLDSIPSASRHNGHTPRWTAPEVLNEGPHSKEADIFSFAMVMIEVFTGAVPFSENSSLVATLSITQGKRPSRPTHPTFTENLWKLMQRCWDHDPHSRPEVSEALQILLTPDIPAWKRLITQTLATDERISLITATFSDRDQVKMVKNLIGNDAQTFIDAIDEVLGSLTPQIRETCLPTVYKICGSQAMVPRSLEIPLCYDPREDPVCHGDVADVWRGRYHDQEVAAKVRRVYLRGDLSRTRRRFCREVVTWRALRHPNILPLLGVTMTQNQFVIVSEWMKNGDINEFVKANIDTDRLRLLRGVTDGLMYLHDQGITHGNLKGANVLIDNNGCARLSAFSFLASAKDWSAVTSSGQWGGMMRWMSPELLDPESFDLNWSRPTKESDCYALGMVIYEVLSGQTPLAQYSSLAVVRRALKGERPGRPQGKGGELFTHAIWGILELCWEPQPSDRISAKTVLLCLEGAPLPSRPSPPNMDRDSETDTSNPKKGRIADRLTRSVRKLFKLS</sequence>